<accession>A0A369KFM6</accession>
<protein>
    <submittedName>
        <fullName evidence="2">Uncharacterized protein</fullName>
    </submittedName>
</protein>
<keyword evidence="1" id="KW-0732">Signal</keyword>
<reference evidence="2 3" key="1">
    <citation type="submission" date="2018-07" db="EMBL/GenBank/DDBJ databases">
        <title>Comparative genomics of the Candidatus Parilichlamydiaceae reveals evidence of convergent evolution and genome reduction in the phylum Chlamydiae.</title>
        <authorList>
            <person name="Taylor-Brown A."/>
            <person name="Polkinghorne A."/>
        </authorList>
    </citation>
    <scope>NUCLEOTIDE SEQUENCE [LARGE SCALE GENOMIC DNA]</scope>
    <source>
        <strain evidence="2 3">Hat2</strain>
    </source>
</reference>
<evidence type="ECO:0000313" key="3">
    <source>
        <dbReference type="Proteomes" id="UP000253816"/>
    </source>
</evidence>
<dbReference type="AlphaFoldDB" id="A0A369KFM6"/>
<comment type="caution">
    <text evidence="2">The sequence shown here is derived from an EMBL/GenBank/DDBJ whole genome shotgun (WGS) entry which is preliminary data.</text>
</comment>
<feature type="chain" id="PRO_5016603801" evidence="1">
    <location>
        <begin position="19"/>
        <end position="193"/>
    </location>
</feature>
<keyword evidence="3" id="KW-1185">Reference proteome</keyword>
<organism evidence="2 3">
    <name type="scientific">Candidatus Similichlamydia laticola</name>
    <dbReference type="NCBI Taxonomy" id="2170265"/>
    <lineage>
        <taxon>Bacteria</taxon>
        <taxon>Pseudomonadati</taxon>
        <taxon>Chlamydiota</taxon>
        <taxon>Chlamydiia</taxon>
        <taxon>Parachlamydiales</taxon>
        <taxon>Candidatus Parilichlamydiaceae</taxon>
        <taxon>Candidatus Similichlamydia</taxon>
    </lineage>
</organism>
<gene>
    <name evidence="2" type="ORF">HAT2_00216</name>
</gene>
<evidence type="ECO:0000313" key="2">
    <source>
        <dbReference type="EMBL" id="RDB31707.1"/>
    </source>
</evidence>
<sequence length="193" mass="21873">MSYNTLLYLLLFSSLLQANSSTYKRAQEKLYQDAEGSHVLNIKIIYDTLRIEPLPGDIPTSAGHFVEFKTPKLKALGSRRKEEEIIDIITTSSYIIKPRRKLFDLYAKIEAIPERVEALLVVDLPPEYQGKAAVDGNPILLSKEPKLVLKGIIRFFGVATVRYTLRGPRKIIENLKTNEFKVSFTVIDSTLSD</sequence>
<dbReference type="RefSeq" id="WP_114544182.1">
    <property type="nucleotide sequence ID" value="NZ_QQBG01000009.1"/>
</dbReference>
<dbReference type="EMBL" id="QQBG01000009">
    <property type="protein sequence ID" value="RDB31707.1"/>
    <property type="molecule type" value="Genomic_DNA"/>
</dbReference>
<dbReference type="Proteomes" id="UP000253816">
    <property type="component" value="Unassembled WGS sequence"/>
</dbReference>
<feature type="signal peptide" evidence="1">
    <location>
        <begin position="1"/>
        <end position="18"/>
    </location>
</feature>
<proteinExistence type="predicted"/>
<evidence type="ECO:0000256" key="1">
    <source>
        <dbReference type="SAM" id="SignalP"/>
    </source>
</evidence>
<name>A0A369KFM6_9BACT</name>